<proteinExistence type="predicted"/>
<dbReference type="EMBL" id="JAJSOW010000100">
    <property type="protein sequence ID" value="KAI9186206.1"/>
    <property type="molecule type" value="Genomic_DNA"/>
</dbReference>
<comment type="caution">
    <text evidence="1">The sequence shown here is derived from an EMBL/GenBank/DDBJ whole genome shotgun (WGS) entry which is preliminary data.</text>
</comment>
<sequence length="208" mass="23966">MEEIDEASKLLVVEVPNSSTSRPSLSTMVSLVVLNLHETSLSELFGFVGGRCSSTFFSLYFVHIWTCMRIWSRTSTGRLVRKPSSPLENMVENQVDRLTKIEDNRSQNNDQDQARTLRDFMNPTRTGAPSCIFYPPDASHFHFKPGIIQLLPNFHGLEAENLYLHLREFEEVCNIRNVINCSMNTIRLKLFPFSLKEKAKTWLQNLRP</sequence>
<keyword evidence="2" id="KW-1185">Reference proteome</keyword>
<evidence type="ECO:0000313" key="1">
    <source>
        <dbReference type="EMBL" id="KAI9186206.1"/>
    </source>
</evidence>
<organism evidence="1 2">
    <name type="scientific">Acer negundo</name>
    <name type="common">Box elder</name>
    <dbReference type="NCBI Taxonomy" id="4023"/>
    <lineage>
        <taxon>Eukaryota</taxon>
        <taxon>Viridiplantae</taxon>
        <taxon>Streptophyta</taxon>
        <taxon>Embryophyta</taxon>
        <taxon>Tracheophyta</taxon>
        <taxon>Spermatophyta</taxon>
        <taxon>Magnoliopsida</taxon>
        <taxon>eudicotyledons</taxon>
        <taxon>Gunneridae</taxon>
        <taxon>Pentapetalae</taxon>
        <taxon>rosids</taxon>
        <taxon>malvids</taxon>
        <taxon>Sapindales</taxon>
        <taxon>Sapindaceae</taxon>
        <taxon>Hippocastanoideae</taxon>
        <taxon>Acereae</taxon>
        <taxon>Acer</taxon>
    </lineage>
</organism>
<accession>A0AAD5J5Y5</accession>
<evidence type="ECO:0000313" key="2">
    <source>
        <dbReference type="Proteomes" id="UP001064489"/>
    </source>
</evidence>
<reference evidence="1" key="1">
    <citation type="journal article" date="2022" name="Plant J.">
        <title>Strategies of tolerance reflected in two North American maple genomes.</title>
        <authorList>
            <person name="McEvoy S.L."/>
            <person name="Sezen U.U."/>
            <person name="Trouern-Trend A."/>
            <person name="McMahon S.M."/>
            <person name="Schaberg P.G."/>
            <person name="Yang J."/>
            <person name="Wegrzyn J.L."/>
            <person name="Swenson N.G."/>
        </authorList>
    </citation>
    <scope>NUCLEOTIDE SEQUENCE</scope>
    <source>
        <strain evidence="1">91603</strain>
    </source>
</reference>
<gene>
    <name evidence="1" type="ORF">LWI28_014864</name>
</gene>
<reference evidence="1" key="2">
    <citation type="submission" date="2023-02" db="EMBL/GenBank/DDBJ databases">
        <authorList>
            <person name="Swenson N.G."/>
            <person name="Wegrzyn J.L."/>
            <person name="Mcevoy S.L."/>
        </authorList>
    </citation>
    <scope>NUCLEOTIDE SEQUENCE</scope>
    <source>
        <strain evidence="1">91603</strain>
        <tissue evidence="1">Leaf</tissue>
    </source>
</reference>
<dbReference type="Proteomes" id="UP001064489">
    <property type="component" value="Chromosome 3"/>
</dbReference>
<dbReference type="AlphaFoldDB" id="A0AAD5J5Y5"/>
<name>A0AAD5J5Y5_ACENE</name>
<protein>
    <submittedName>
        <fullName evidence="1">Uncharacterized protein</fullName>
    </submittedName>
</protein>